<dbReference type="GO" id="GO:0005506">
    <property type="term" value="F:iron ion binding"/>
    <property type="evidence" value="ECO:0007669"/>
    <property type="project" value="InterPro"/>
</dbReference>
<accession>A0A9P3GMY2</accession>
<reference evidence="11 12" key="1">
    <citation type="submission" date="2021-08" db="EMBL/GenBank/DDBJ databases">
        <title>Draft Genome Sequence of Phanerochaete sordida strain YK-624.</title>
        <authorList>
            <person name="Mori T."/>
            <person name="Dohra H."/>
            <person name="Suzuki T."/>
            <person name="Kawagishi H."/>
            <person name="Hirai H."/>
        </authorList>
    </citation>
    <scope>NUCLEOTIDE SEQUENCE [LARGE SCALE GENOMIC DNA]</scope>
    <source>
        <strain evidence="11 12">YK-624</strain>
    </source>
</reference>
<proteinExistence type="inferred from homology"/>
<evidence type="ECO:0000313" key="11">
    <source>
        <dbReference type="EMBL" id="GJE98387.1"/>
    </source>
</evidence>
<comment type="caution">
    <text evidence="11">The sequence shown here is derived from an EMBL/GenBank/DDBJ whole genome shotgun (WGS) entry which is preliminary data.</text>
</comment>
<keyword evidence="4 9" id="KW-0349">Heme</keyword>
<keyword evidence="8 10" id="KW-0503">Monooxygenase</keyword>
<sequence>MNPLLYVCAALVVWLGFRWYRWVTRLSIGYIRGPPVRSALLGNVRDLSFQENVGDLDFKYAEEYGTAWRMQYALGSKVLMIADPKAIQHVFHKSGYLYPKTIQARVNAYIVAGKNMLWAPTGECHSRHKKVIAPAFTAPQLRSYLPFFRKASGKVCQLWKDQILAHAPGGATIQVNRWMARAALDIIGETAFDFDFGALENSENELSKVYHNMFVDSALHPPPASALFQALFDYLPWRVLEHVRRLPLRDVARLQRTVRVFDRYAARLLAHKAAHADTHARDAMSIFVRANASADPRTRLSDEEMVAQMCALTFAGHETTANTTTWLLWELARHPQAQVRLRAEVCAKRVEVNARGVADFGAEDLDGMGFLQAVIKETLRYHCIVYHLNRVASEDDVIPLAYPITTDTGDIISEIPVAAGQVVMPNIAVYNRLPEVWGADADEWNPMRFIDGKVNPQVQVGMYANLFTFSGGVRGCIGWRFALMEMQAIITDLVENFQFSIPEDKPEIIRVPANLMAPMIKGRLDEGAQMPLYVVAL</sequence>
<dbReference type="EMBL" id="BPQB01000087">
    <property type="protein sequence ID" value="GJE98387.1"/>
    <property type="molecule type" value="Genomic_DNA"/>
</dbReference>
<gene>
    <name evidence="11" type="ORF">PsYK624_146160</name>
</gene>
<dbReference type="GO" id="GO:0016705">
    <property type="term" value="F:oxidoreductase activity, acting on paired donors, with incorporation or reduction of molecular oxygen"/>
    <property type="evidence" value="ECO:0007669"/>
    <property type="project" value="InterPro"/>
</dbReference>
<protein>
    <submittedName>
        <fullName evidence="11">Cytochrome P450</fullName>
    </submittedName>
</protein>
<keyword evidence="5 9" id="KW-0479">Metal-binding</keyword>
<dbReference type="InterPro" id="IPR001128">
    <property type="entry name" value="Cyt_P450"/>
</dbReference>
<dbReference type="PRINTS" id="PR00463">
    <property type="entry name" value="EP450I"/>
</dbReference>
<evidence type="ECO:0000256" key="2">
    <source>
        <dbReference type="ARBA" id="ARBA00005179"/>
    </source>
</evidence>
<keyword evidence="12" id="KW-1185">Reference proteome</keyword>
<comment type="similarity">
    <text evidence="3 10">Belongs to the cytochrome P450 family.</text>
</comment>
<dbReference type="PROSITE" id="PS00086">
    <property type="entry name" value="CYTOCHROME_P450"/>
    <property type="match status" value="1"/>
</dbReference>
<dbReference type="PRINTS" id="PR00385">
    <property type="entry name" value="P450"/>
</dbReference>
<comment type="cofactor">
    <cofactor evidence="1 9">
        <name>heme</name>
        <dbReference type="ChEBI" id="CHEBI:30413"/>
    </cofactor>
</comment>
<dbReference type="PANTHER" id="PTHR24305:SF166">
    <property type="entry name" value="CYTOCHROME P450 12A4, MITOCHONDRIAL-RELATED"/>
    <property type="match status" value="1"/>
</dbReference>
<dbReference type="InterPro" id="IPR036396">
    <property type="entry name" value="Cyt_P450_sf"/>
</dbReference>
<keyword evidence="6 10" id="KW-0560">Oxidoreductase</keyword>
<evidence type="ECO:0000256" key="3">
    <source>
        <dbReference type="ARBA" id="ARBA00010617"/>
    </source>
</evidence>
<evidence type="ECO:0000256" key="7">
    <source>
        <dbReference type="ARBA" id="ARBA00023004"/>
    </source>
</evidence>
<evidence type="ECO:0000256" key="1">
    <source>
        <dbReference type="ARBA" id="ARBA00001971"/>
    </source>
</evidence>
<dbReference type="Pfam" id="PF00067">
    <property type="entry name" value="p450"/>
    <property type="match status" value="1"/>
</dbReference>
<evidence type="ECO:0000256" key="8">
    <source>
        <dbReference type="ARBA" id="ARBA00023033"/>
    </source>
</evidence>
<evidence type="ECO:0000256" key="10">
    <source>
        <dbReference type="RuleBase" id="RU000461"/>
    </source>
</evidence>
<dbReference type="InterPro" id="IPR002401">
    <property type="entry name" value="Cyt_P450_E_grp-I"/>
</dbReference>
<dbReference type="Gene3D" id="1.10.630.10">
    <property type="entry name" value="Cytochrome P450"/>
    <property type="match status" value="1"/>
</dbReference>
<evidence type="ECO:0000256" key="5">
    <source>
        <dbReference type="ARBA" id="ARBA00022723"/>
    </source>
</evidence>
<dbReference type="InterPro" id="IPR050121">
    <property type="entry name" value="Cytochrome_P450_monoxygenase"/>
</dbReference>
<feature type="binding site" description="axial binding residue" evidence="9">
    <location>
        <position position="476"/>
    </location>
    <ligand>
        <name>heme</name>
        <dbReference type="ChEBI" id="CHEBI:30413"/>
    </ligand>
    <ligandPart>
        <name>Fe</name>
        <dbReference type="ChEBI" id="CHEBI:18248"/>
    </ligandPart>
</feature>
<dbReference type="GO" id="GO:0004497">
    <property type="term" value="F:monooxygenase activity"/>
    <property type="evidence" value="ECO:0007669"/>
    <property type="project" value="UniProtKB-KW"/>
</dbReference>
<dbReference type="PANTHER" id="PTHR24305">
    <property type="entry name" value="CYTOCHROME P450"/>
    <property type="match status" value="1"/>
</dbReference>
<comment type="pathway">
    <text evidence="2">Secondary metabolite biosynthesis.</text>
</comment>
<dbReference type="Proteomes" id="UP000703269">
    <property type="component" value="Unassembled WGS sequence"/>
</dbReference>
<name>A0A9P3GMY2_9APHY</name>
<dbReference type="GO" id="GO:0020037">
    <property type="term" value="F:heme binding"/>
    <property type="evidence" value="ECO:0007669"/>
    <property type="project" value="InterPro"/>
</dbReference>
<evidence type="ECO:0000313" key="12">
    <source>
        <dbReference type="Proteomes" id="UP000703269"/>
    </source>
</evidence>
<evidence type="ECO:0000256" key="9">
    <source>
        <dbReference type="PIRSR" id="PIRSR602401-1"/>
    </source>
</evidence>
<dbReference type="SUPFAM" id="SSF48264">
    <property type="entry name" value="Cytochrome P450"/>
    <property type="match status" value="1"/>
</dbReference>
<keyword evidence="7 9" id="KW-0408">Iron</keyword>
<organism evidence="11 12">
    <name type="scientific">Phanerochaete sordida</name>
    <dbReference type="NCBI Taxonomy" id="48140"/>
    <lineage>
        <taxon>Eukaryota</taxon>
        <taxon>Fungi</taxon>
        <taxon>Dikarya</taxon>
        <taxon>Basidiomycota</taxon>
        <taxon>Agaricomycotina</taxon>
        <taxon>Agaricomycetes</taxon>
        <taxon>Polyporales</taxon>
        <taxon>Phanerochaetaceae</taxon>
        <taxon>Phanerochaete</taxon>
    </lineage>
</organism>
<evidence type="ECO:0000256" key="6">
    <source>
        <dbReference type="ARBA" id="ARBA00023002"/>
    </source>
</evidence>
<dbReference type="AlphaFoldDB" id="A0A9P3GMY2"/>
<evidence type="ECO:0000256" key="4">
    <source>
        <dbReference type="ARBA" id="ARBA00022617"/>
    </source>
</evidence>
<dbReference type="InterPro" id="IPR017972">
    <property type="entry name" value="Cyt_P450_CS"/>
</dbReference>
<dbReference type="OrthoDB" id="1470350at2759"/>